<proteinExistence type="inferred from homology"/>
<evidence type="ECO:0000256" key="3">
    <source>
        <dbReference type="ARBA" id="ARBA00022884"/>
    </source>
</evidence>
<dbReference type="EMBL" id="BSUM01000001">
    <property type="protein sequence ID" value="GMA32273.1"/>
    <property type="molecule type" value="Genomic_DNA"/>
</dbReference>
<dbReference type="InterPro" id="IPR027437">
    <property type="entry name" value="Rbsml_uS13_C"/>
</dbReference>
<keyword evidence="11" id="KW-1185">Reference proteome</keyword>
<evidence type="ECO:0000256" key="8">
    <source>
        <dbReference type="RuleBase" id="RU003830"/>
    </source>
</evidence>
<dbReference type="PROSITE" id="PS00646">
    <property type="entry name" value="RIBOSOMAL_S13_1"/>
    <property type="match status" value="1"/>
</dbReference>
<comment type="similarity">
    <text evidence="1 7 8">Belongs to the universal ribosomal protein uS13 family.</text>
</comment>
<dbReference type="PROSITE" id="PS50159">
    <property type="entry name" value="RIBOSOMAL_S13_2"/>
    <property type="match status" value="1"/>
</dbReference>
<dbReference type="SUPFAM" id="SSF46946">
    <property type="entry name" value="S13-like H2TH domain"/>
    <property type="match status" value="1"/>
</dbReference>
<dbReference type="Proteomes" id="UP001157161">
    <property type="component" value="Unassembled WGS sequence"/>
</dbReference>
<dbReference type="RefSeq" id="WP_284250977.1">
    <property type="nucleotide sequence ID" value="NZ_BSUM01000001.1"/>
</dbReference>
<keyword evidence="3 7" id="KW-0694">RNA-binding</keyword>
<evidence type="ECO:0000256" key="5">
    <source>
        <dbReference type="ARBA" id="ARBA00023274"/>
    </source>
</evidence>
<dbReference type="GO" id="GO:0005829">
    <property type="term" value="C:cytosol"/>
    <property type="evidence" value="ECO:0007669"/>
    <property type="project" value="TreeGrafter"/>
</dbReference>
<sequence length="126" mass="14128">MARLVGVDLPRDKRLEVALTYIFGIGRTRADETLAATGISPDLRVRELGDAELVALRDHIEANYKTEGDLRREVAADIRRKVEIGSYEGLRHRRGLPVRGQRTKTNARTRKGPKRTVAGKKKAGRK</sequence>
<accession>A0AA38CQD4</accession>
<evidence type="ECO:0000256" key="9">
    <source>
        <dbReference type="SAM" id="MobiDB-lite"/>
    </source>
</evidence>
<dbReference type="GO" id="GO:0015935">
    <property type="term" value="C:small ribosomal subunit"/>
    <property type="evidence" value="ECO:0007669"/>
    <property type="project" value="TreeGrafter"/>
</dbReference>
<keyword evidence="4 7" id="KW-0689">Ribosomal protein</keyword>
<dbReference type="InterPro" id="IPR019980">
    <property type="entry name" value="Ribosomal_uS13_bac-type"/>
</dbReference>
<organism evidence="10 11">
    <name type="scientific">Litorihabitans aurantiacus</name>
    <dbReference type="NCBI Taxonomy" id="1930061"/>
    <lineage>
        <taxon>Bacteria</taxon>
        <taxon>Bacillati</taxon>
        <taxon>Actinomycetota</taxon>
        <taxon>Actinomycetes</taxon>
        <taxon>Micrococcales</taxon>
        <taxon>Beutenbergiaceae</taxon>
        <taxon>Litorihabitans</taxon>
    </lineage>
</organism>
<evidence type="ECO:0000313" key="10">
    <source>
        <dbReference type="EMBL" id="GMA32273.1"/>
    </source>
</evidence>
<dbReference type="InterPro" id="IPR018269">
    <property type="entry name" value="Ribosomal_uS13_CS"/>
</dbReference>
<feature type="region of interest" description="Disordered" evidence="9">
    <location>
        <begin position="93"/>
        <end position="126"/>
    </location>
</feature>
<reference evidence="10" key="2">
    <citation type="submission" date="2023-02" db="EMBL/GenBank/DDBJ databases">
        <authorList>
            <person name="Sun Q."/>
            <person name="Mori K."/>
        </authorList>
    </citation>
    <scope>NUCLEOTIDE SEQUENCE</scope>
    <source>
        <strain evidence="10">NBRC 112290</strain>
    </source>
</reference>
<comment type="caution">
    <text evidence="10">The sequence shown here is derived from an EMBL/GenBank/DDBJ whole genome shotgun (WGS) entry which is preliminary data.</text>
</comment>
<dbReference type="PANTHER" id="PTHR10871:SF1">
    <property type="entry name" value="SMALL RIBOSOMAL SUBUNIT PROTEIN US13M"/>
    <property type="match status" value="1"/>
</dbReference>
<dbReference type="Gene3D" id="1.10.8.50">
    <property type="match status" value="1"/>
</dbReference>
<dbReference type="HAMAP" id="MF_01315">
    <property type="entry name" value="Ribosomal_uS13"/>
    <property type="match status" value="1"/>
</dbReference>
<dbReference type="InterPro" id="IPR010979">
    <property type="entry name" value="Ribosomal_uS13-like_H2TH"/>
</dbReference>
<keyword evidence="5 7" id="KW-0687">Ribonucleoprotein</keyword>
<keyword evidence="2 7" id="KW-0699">rRNA-binding</keyword>
<evidence type="ECO:0000256" key="4">
    <source>
        <dbReference type="ARBA" id="ARBA00022980"/>
    </source>
</evidence>
<evidence type="ECO:0000256" key="2">
    <source>
        <dbReference type="ARBA" id="ARBA00022730"/>
    </source>
</evidence>
<comment type="subunit">
    <text evidence="7">Part of the 30S ribosomal subunit. Forms a loose heterodimer with protein S19. Forms two bridges to the 50S subunit in the 70S ribosome.</text>
</comment>
<evidence type="ECO:0000256" key="1">
    <source>
        <dbReference type="ARBA" id="ARBA00008080"/>
    </source>
</evidence>
<name>A0AA38CQD4_9MICO</name>
<dbReference type="InterPro" id="IPR001892">
    <property type="entry name" value="Ribosomal_uS13"/>
</dbReference>
<dbReference type="PIRSF" id="PIRSF002134">
    <property type="entry name" value="Ribosomal_S13"/>
    <property type="match status" value="1"/>
</dbReference>
<dbReference type="GO" id="GO:0019843">
    <property type="term" value="F:rRNA binding"/>
    <property type="evidence" value="ECO:0007669"/>
    <property type="project" value="UniProtKB-UniRule"/>
</dbReference>
<dbReference type="AlphaFoldDB" id="A0AA38CQD4"/>
<dbReference type="FunFam" id="1.10.8.50:FF:000001">
    <property type="entry name" value="30S ribosomal protein S13"/>
    <property type="match status" value="1"/>
</dbReference>
<evidence type="ECO:0000256" key="7">
    <source>
        <dbReference type="HAMAP-Rule" id="MF_01315"/>
    </source>
</evidence>
<comment type="function">
    <text evidence="7">Located at the top of the head of the 30S subunit, it contacts several helices of the 16S rRNA. In the 70S ribosome it contacts the 23S rRNA (bridge B1a) and protein L5 of the 50S subunit (bridge B1b), connecting the 2 subunits; these bridges are implicated in subunit movement. Contacts the tRNAs in the A and P-sites.</text>
</comment>
<dbReference type="Gene3D" id="4.10.910.10">
    <property type="entry name" value="30s ribosomal protein s13, domain 2"/>
    <property type="match status" value="1"/>
</dbReference>
<evidence type="ECO:0000313" key="11">
    <source>
        <dbReference type="Proteomes" id="UP001157161"/>
    </source>
</evidence>
<dbReference type="GO" id="GO:0000049">
    <property type="term" value="F:tRNA binding"/>
    <property type="evidence" value="ECO:0007669"/>
    <property type="project" value="UniProtKB-UniRule"/>
</dbReference>
<dbReference type="FunFam" id="4.10.910.10:FF:000001">
    <property type="entry name" value="30S ribosomal protein S13"/>
    <property type="match status" value="1"/>
</dbReference>
<evidence type="ECO:0000256" key="6">
    <source>
        <dbReference type="ARBA" id="ARBA00035166"/>
    </source>
</evidence>
<reference evidence="10" key="1">
    <citation type="journal article" date="2014" name="Int. J. Syst. Evol. Microbiol.">
        <title>Complete genome sequence of Corynebacterium casei LMG S-19264T (=DSM 44701T), isolated from a smear-ripened cheese.</title>
        <authorList>
            <consortium name="US DOE Joint Genome Institute (JGI-PGF)"/>
            <person name="Walter F."/>
            <person name="Albersmeier A."/>
            <person name="Kalinowski J."/>
            <person name="Ruckert C."/>
        </authorList>
    </citation>
    <scope>NUCLEOTIDE SEQUENCE</scope>
    <source>
        <strain evidence="10">NBRC 112290</strain>
    </source>
</reference>
<gene>
    <name evidence="7 10" type="primary">rpsM</name>
    <name evidence="10" type="ORF">GCM10025875_22650</name>
</gene>
<dbReference type="NCBIfam" id="TIGR03631">
    <property type="entry name" value="uS13_bact"/>
    <property type="match status" value="1"/>
</dbReference>
<protein>
    <recommendedName>
        <fullName evidence="6 7">Small ribosomal subunit protein uS13</fullName>
    </recommendedName>
</protein>
<dbReference type="GO" id="GO:0003735">
    <property type="term" value="F:structural constituent of ribosome"/>
    <property type="evidence" value="ECO:0007669"/>
    <property type="project" value="InterPro"/>
</dbReference>
<keyword evidence="7" id="KW-0820">tRNA-binding</keyword>
<dbReference type="PANTHER" id="PTHR10871">
    <property type="entry name" value="30S RIBOSOMAL PROTEIN S13/40S RIBOSOMAL PROTEIN S18"/>
    <property type="match status" value="1"/>
</dbReference>
<dbReference type="Pfam" id="PF00416">
    <property type="entry name" value="Ribosomal_S13"/>
    <property type="match status" value="1"/>
</dbReference>
<dbReference type="GO" id="GO:0006412">
    <property type="term" value="P:translation"/>
    <property type="evidence" value="ECO:0007669"/>
    <property type="project" value="UniProtKB-UniRule"/>
</dbReference>